<organism evidence="2 3">
    <name type="scientific">Rhodovibrio salinarum</name>
    <dbReference type="NCBI Taxonomy" id="1087"/>
    <lineage>
        <taxon>Bacteria</taxon>
        <taxon>Pseudomonadati</taxon>
        <taxon>Pseudomonadota</taxon>
        <taxon>Alphaproteobacteria</taxon>
        <taxon>Rhodospirillales</taxon>
        <taxon>Rhodovibrionaceae</taxon>
        <taxon>Rhodovibrio</taxon>
    </lineage>
</organism>
<accession>A0A934QKR4</accession>
<evidence type="ECO:0000313" key="2">
    <source>
        <dbReference type="EMBL" id="MBK1698295.1"/>
    </source>
</evidence>
<name>A0A934QKR4_9PROT</name>
<proteinExistence type="predicted"/>
<gene>
    <name evidence="2" type="ORF">CKO21_13690</name>
</gene>
<dbReference type="InterPro" id="IPR025449">
    <property type="entry name" value="JetB"/>
</dbReference>
<keyword evidence="3" id="KW-1185">Reference proteome</keyword>
<dbReference type="EMBL" id="NRRE01000027">
    <property type="protein sequence ID" value="MBK1698295.1"/>
    <property type="molecule type" value="Genomic_DNA"/>
</dbReference>
<comment type="caution">
    <text evidence="2">The sequence shown here is derived from an EMBL/GenBank/DDBJ whole genome shotgun (WGS) entry which is preliminary data.</text>
</comment>
<feature type="region of interest" description="Disordered" evidence="1">
    <location>
        <begin position="220"/>
        <end position="293"/>
    </location>
</feature>
<reference evidence="2" key="2">
    <citation type="journal article" date="2020" name="Microorganisms">
        <title>Osmotic Adaptation and Compatible Solute Biosynthesis of Phototrophic Bacteria as Revealed from Genome Analyses.</title>
        <authorList>
            <person name="Imhoff J.F."/>
            <person name="Rahn T."/>
            <person name="Kunzel S."/>
            <person name="Keller A."/>
            <person name="Neulinger S.C."/>
        </authorList>
    </citation>
    <scope>NUCLEOTIDE SEQUENCE</scope>
    <source>
        <strain evidence="2">DSM 9154</strain>
    </source>
</reference>
<dbReference type="Pfam" id="PF13835">
    <property type="entry name" value="DUF4194"/>
    <property type="match status" value="1"/>
</dbReference>
<evidence type="ECO:0000256" key="1">
    <source>
        <dbReference type="SAM" id="MobiDB-lite"/>
    </source>
</evidence>
<sequence length="293" mass="32055">MELTELRNLLDDPKNRGRHATGEDDIRQALQALMMHQVVYRDWPLSGGPFNTVHRHRSFFDRYVSAMGAELVFEHRLGMIAMRPATTQYGWKQTRLKKDETLVLLALRYLYDEGMANSQMTEDGRIETTTDHVHDLISTGVGETPPDESRLMEILHGFHRKGLVRLGKRDSVERLTPLTVLPGVRVIVSDVYVQAVADWIDQGAPEDTDGFFQHVTRRVAGNQTGDDETGDDETGGDGAADAEAEADAGTAPVCDDTATGPDETADPAVEPGTDTAPSVDADASGQQTGQAPN</sequence>
<feature type="compositionally biased region" description="Polar residues" evidence="1">
    <location>
        <begin position="284"/>
        <end position="293"/>
    </location>
</feature>
<dbReference type="AlphaFoldDB" id="A0A934QKR4"/>
<feature type="compositionally biased region" description="Acidic residues" evidence="1">
    <location>
        <begin position="225"/>
        <end position="246"/>
    </location>
</feature>
<evidence type="ECO:0000313" key="3">
    <source>
        <dbReference type="Proteomes" id="UP000778970"/>
    </source>
</evidence>
<dbReference type="Proteomes" id="UP000778970">
    <property type="component" value="Unassembled WGS sequence"/>
</dbReference>
<reference evidence="2" key="1">
    <citation type="submission" date="2017-08" db="EMBL/GenBank/DDBJ databases">
        <authorList>
            <person name="Imhoff J.F."/>
            <person name="Rahn T."/>
            <person name="Kuenzel S."/>
            <person name="Neulinger S.C."/>
        </authorList>
    </citation>
    <scope>NUCLEOTIDE SEQUENCE</scope>
    <source>
        <strain evidence="2">DSM 9154</strain>
    </source>
</reference>
<dbReference type="RefSeq" id="WP_027288607.1">
    <property type="nucleotide sequence ID" value="NZ_NRRE01000027.1"/>
</dbReference>
<protein>
    <submittedName>
        <fullName evidence="2">DUF4194 domain-containing protein</fullName>
    </submittedName>
</protein>